<gene>
    <name evidence="2" type="ORF">MLAC_32240</name>
</gene>
<dbReference type="Gene3D" id="3.40.1190.20">
    <property type="match status" value="1"/>
</dbReference>
<organism evidence="2 3">
    <name type="scientific">Mycobacterium lacus</name>
    <dbReference type="NCBI Taxonomy" id="169765"/>
    <lineage>
        <taxon>Bacteria</taxon>
        <taxon>Bacillati</taxon>
        <taxon>Actinomycetota</taxon>
        <taxon>Actinomycetes</taxon>
        <taxon>Mycobacteriales</taxon>
        <taxon>Mycobacteriaceae</taxon>
        <taxon>Mycobacterium</taxon>
    </lineage>
</organism>
<dbReference type="KEGG" id="mlj:MLAC_32240"/>
<name>A0A7I7NN08_9MYCO</name>
<evidence type="ECO:0000313" key="3">
    <source>
        <dbReference type="Proteomes" id="UP000466396"/>
    </source>
</evidence>
<dbReference type="SUPFAM" id="SSF53613">
    <property type="entry name" value="Ribokinase-like"/>
    <property type="match status" value="1"/>
</dbReference>
<dbReference type="AlphaFoldDB" id="A0A7I7NN08"/>
<feature type="region of interest" description="Disordered" evidence="1">
    <location>
        <begin position="55"/>
        <end position="82"/>
    </location>
</feature>
<dbReference type="Proteomes" id="UP000466396">
    <property type="component" value="Chromosome"/>
</dbReference>
<sequence>MTAHRVRAVDTMGASDAFVVGLLDMLWEPGILGGRADPHRIELGMLPSAPAAASLSSAPTVTRAGADPPDRTVLLDQSGWPP</sequence>
<evidence type="ECO:0000256" key="1">
    <source>
        <dbReference type="SAM" id="MobiDB-lite"/>
    </source>
</evidence>
<keyword evidence="3" id="KW-1185">Reference proteome</keyword>
<dbReference type="InterPro" id="IPR029056">
    <property type="entry name" value="Ribokinase-like"/>
</dbReference>
<proteinExistence type="predicted"/>
<evidence type="ECO:0000313" key="2">
    <source>
        <dbReference type="EMBL" id="BBX97930.1"/>
    </source>
</evidence>
<reference evidence="2 3" key="1">
    <citation type="journal article" date="2019" name="Emerg. Microbes Infect.">
        <title>Comprehensive subspecies identification of 175 nontuberculous mycobacteria species based on 7547 genomic profiles.</title>
        <authorList>
            <person name="Matsumoto Y."/>
            <person name="Kinjo T."/>
            <person name="Motooka D."/>
            <person name="Nabeya D."/>
            <person name="Jung N."/>
            <person name="Uechi K."/>
            <person name="Horii T."/>
            <person name="Iida T."/>
            <person name="Fujita J."/>
            <person name="Nakamura S."/>
        </authorList>
    </citation>
    <scope>NUCLEOTIDE SEQUENCE [LARGE SCALE GENOMIC DNA]</scope>
    <source>
        <strain evidence="2 3">JCM 15657</strain>
    </source>
</reference>
<dbReference type="RefSeq" id="WP_085160440.1">
    <property type="nucleotide sequence ID" value="NZ_AP022581.1"/>
</dbReference>
<dbReference type="OrthoDB" id="9795789at2"/>
<evidence type="ECO:0008006" key="4">
    <source>
        <dbReference type="Google" id="ProtNLM"/>
    </source>
</evidence>
<protein>
    <recommendedName>
        <fullName evidence="4">Carbohydrate kinase PfkB domain-containing protein</fullName>
    </recommendedName>
</protein>
<dbReference type="EMBL" id="AP022581">
    <property type="protein sequence ID" value="BBX97930.1"/>
    <property type="molecule type" value="Genomic_DNA"/>
</dbReference>
<accession>A0A7I7NN08</accession>